<reference evidence="2" key="1">
    <citation type="submission" date="2023-03" db="EMBL/GenBank/DDBJ databases">
        <title>Massive genome expansion in bonnet fungi (Mycena s.s.) driven by repeated elements and novel gene families across ecological guilds.</title>
        <authorList>
            <consortium name="Lawrence Berkeley National Laboratory"/>
            <person name="Harder C.B."/>
            <person name="Miyauchi S."/>
            <person name="Viragh M."/>
            <person name="Kuo A."/>
            <person name="Thoen E."/>
            <person name="Andreopoulos B."/>
            <person name="Lu D."/>
            <person name="Skrede I."/>
            <person name="Drula E."/>
            <person name="Henrissat B."/>
            <person name="Morin E."/>
            <person name="Kohler A."/>
            <person name="Barry K."/>
            <person name="LaButti K."/>
            <person name="Morin E."/>
            <person name="Salamov A."/>
            <person name="Lipzen A."/>
            <person name="Mereny Z."/>
            <person name="Hegedus B."/>
            <person name="Baldrian P."/>
            <person name="Stursova M."/>
            <person name="Weitz H."/>
            <person name="Taylor A."/>
            <person name="Grigoriev I.V."/>
            <person name="Nagy L.G."/>
            <person name="Martin F."/>
            <person name="Kauserud H."/>
        </authorList>
    </citation>
    <scope>NUCLEOTIDE SEQUENCE</scope>
    <source>
        <strain evidence="2">CBHHK173m</strain>
    </source>
</reference>
<evidence type="ECO:0000313" key="3">
    <source>
        <dbReference type="Proteomes" id="UP001222325"/>
    </source>
</evidence>
<gene>
    <name evidence="2" type="ORF">B0H15DRAFT_44771</name>
</gene>
<dbReference type="AlphaFoldDB" id="A0AAD6XIZ0"/>
<dbReference type="EMBL" id="JARJCN010000107">
    <property type="protein sequence ID" value="KAJ7074959.1"/>
    <property type="molecule type" value="Genomic_DNA"/>
</dbReference>
<organism evidence="2 3">
    <name type="scientific">Mycena belliarum</name>
    <dbReference type="NCBI Taxonomy" id="1033014"/>
    <lineage>
        <taxon>Eukaryota</taxon>
        <taxon>Fungi</taxon>
        <taxon>Dikarya</taxon>
        <taxon>Basidiomycota</taxon>
        <taxon>Agaricomycotina</taxon>
        <taxon>Agaricomycetes</taxon>
        <taxon>Agaricomycetidae</taxon>
        <taxon>Agaricales</taxon>
        <taxon>Marasmiineae</taxon>
        <taxon>Mycenaceae</taxon>
        <taxon>Mycena</taxon>
    </lineage>
</organism>
<name>A0AAD6XIZ0_9AGAR</name>
<dbReference type="Proteomes" id="UP001222325">
    <property type="component" value="Unassembled WGS sequence"/>
</dbReference>
<evidence type="ECO:0000313" key="2">
    <source>
        <dbReference type="EMBL" id="KAJ7074959.1"/>
    </source>
</evidence>
<keyword evidence="3" id="KW-1185">Reference proteome</keyword>
<evidence type="ECO:0000256" key="1">
    <source>
        <dbReference type="SAM" id="MobiDB-lite"/>
    </source>
</evidence>
<accession>A0AAD6XIZ0</accession>
<comment type="caution">
    <text evidence="2">The sequence shown here is derived from an EMBL/GenBank/DDBJ whole genome shotgun (WGS) entry which is preliminary data.</text>
</comment>
<protein>
    <submittedName>
        <fullName evidence="2">Uncharacterized protein</fullName>
    </submittedName>
</protein>
<feature type="region of interest" description="Disordered" evidence="1">
    <location>
        <begin position="137"/>
        <end position="157"/>
    </location>
</feature>
<proteinExistence type="predicted"/>
<sequence>MASDVFPKPHLEVAEARITTHFSLDPANRNGAVCRSQCPMSGRLQLRDQFPLGLVNICFFFGFLPTRRESETCVVSESVRRGGLRIGMLRVVLWLAGSVGKAWGQARTLRKWSDDVQMMSLFGCGRISTTSLWRSSSTSPSLIPPPPAPRLPSSQPRSASARLCAPLPSRLLRDLTCHRLVHRHPATGIASSARFGNEMDGTPVRLIDLILSCLSSLLIHLA</sequence>